<dbReference type="NCBIfam" id="TIGR03888">
    <property type="entry name" value="nitrile_beta"/>
    <property type="match status" value="1"/>
</dbReference>
<evidence type="ECO:0000313" key="9">
    <source>
        <dbReference type="EMBL" id="KGM49617.1"/>
    </source>
</evidence>
<dbReference type="GO" id="GO:0018822">
    <property type="term" value="F:nitrile hydratase activity"/>
    <property type="evidence" value="ECO:0007669"/>
    <property type="project" value="UniProtKB-EC"/>
</dbReference>
<dbReference type="Pfam" id="PF02211">
    <property type="entry name" value="NHase_beta_C"/>
    <property type="match status" value="1"/>
</dbReference>
<evidence type="ECO:0000259" key="7">
    <source>
        <dbReference type="Pfam" id="PF02211"/>
    </source>
</evidence>
<keyword evidence="3 5" id="KW-0456">Lyase</keyword>
<dbReference type="InterPro" id="IPR049054">
    <property type="entry name" value="CN_hydtase_beta-like_N"/>
</dbReference>
<evidence type="ECO:0000313" key="10">
    <source>
        <dbReference type="Proteomes" id="UP000030004"/>
    </source>
</evidence>
<accession>A0A0A0EKB4</accession>
<dbReference type="AlphaFoldDB" id="A0A0A0EKB4"/>
<dbReference type="InterPro" id="IPR003168">
    <property type="entry name" value="Nitrile_hydratase_bsu"/>
</dbReference>
<feature type="domain" description="Nitrile hydratase beta subunit-like N-terminal" evidence="8">
    <location>
        <begin position="1"/>
        <end position="101"/>
    </location>
</feature>
<gene>
    <name evidence="9" type="ORF">ATO9_06250</name>
</gene>
<feature type="domain" description="Nitrile hydratase beta subunit" evidence="7">
    <location>
        <begin position="124"/>
        <end position="216"/>
    </location>
</feature>
<comment type="function">
    <text evidence="1 5">NHase catalyzes the hydration of various nitrile compounds to the corresponding amides.</text>
</comment>
<reference evidence="9 10" key="1">
    <citation type="journal article" date="2015" name="Antonie Van Leeuwenhoek">
        <title>Pseudooceanicola atlanticus gen. nov. sp. nov., isolated from surface seawater of the Atlantic Ocean and reclassification of Oceanicola batsensis, Oceanicola marinus, Oceanicola nitratireducens, Oceanicola nanhaiensis, Oceanicola antarcticus and Oceanicola flagellatus, as Pseudooceanicola batsensis comb. nov., Pseudooceanicola marinus comb. nov., Pseudooceanicola nitratireducens comb. nov., Pseudooceanicola nanhaiensis comb. nov., Pseudooceanicola antarcticus comb. nov., and Pseudooceanicola flagellatus comb. nov.</title>
        <authorList>
            <person name="Lai Q."/>
            <person name="Li G."/>
            <person name="Liu X."/>
            <person name="Du Y."/>
            <person name="Sun F."/>
            <person name="Shao Z."/>
        </authorList>
    </citation>
    <scope>NUCLEOTIDE SEQUENCE [LARGE SCALE GENOMIC DNA]</scope>
    <source>
        <strain evidence="9 10">22II-s11g</strain>
    </source>
</reference>
<dbReference type="Gene3D" id="2.30.30.50">
    <property type="match status" value="1"/>
</dbReference>
<evidence type="ECO:0000256" key="1">
    <source>
        <dbReference type="ARBA" id="ARBA00004042"/>
    </source>
</evidence>
<comment type="catalytic activity">
    <reaction evidence="4 5">
        <text>an aliphatic primary amide = an aliphatic nitrile + H2O</text>
        <dbReference type="Rhea" id="RHEA:12673"/>
        <dbReference type="ChEBI" id="CHEBI:15377"/>
        <dbReference type="ChEBI" id="CHEBI:65285"/>
        <dbReference type="ChEBI" id="CHEBI:80291"/>
        <dbReference type="EC" id="4.2.1.84"/>
    </reaction>
</comment>
<evidence type="ECO:0000259" key="8">
    <source>
        <dbReference type="Pfam" id="PF21006"/>
    </source>
</evidence>
<evidence type="ECO:0000256" key="5">
    <source>
        <dbReference type="PIRNR" id="PIRNR001427"/>
    </source>
</evidence>
<evidence type="ECO:0000256" key="3">
    <source>
        <dbReference type="ARBA" id="ARBA00023239"/>
    </source>
</evidence>
<dbReference type="SUPFAM" id="SSF50090">
    <property type="entry name" value="Electron transport accessory proteins"/>
    <property type="match status" value="1"/>
</dbReference>
<dbReference type="STRING" id="1461694.ATO9_06250"/>
<dbReference type="OrthoDB" id="3478924at2"/>
<organism evidence="9 10">
    <name type="scientific">Pseudooceanicola atlanticus</name>
    <dbReference type="NCBI Taxonomy" id="1461694"/>
    <lineage>
        <taxon>Bacteria</taxon>
        <taxon>Pseudomonadati</taxon>
        <taxon>Pseudomonadota</taxon>
        <taxon>Alphaproteobacteria</taxon>
        <taxon>Rhodobacterales</taxon>
        <taxon>Paracoccaceae</taxon>
        <taxon>Pseudooceanicola</taxon>
    </lineage>
</organism>
<feature type="region of interest" description="Disordered" evidence="6">
    <location>
        <begin position="1"/>
        <end position="22"/>
    </location>
</feature>
<keyword evidence="10" id="KW-1185">Reference proteome</keyword>
<evidence type="ECO:0000256" key="6">
    <source>
        <dbReference type="SAM" id="MobiDB-lite"/>
    </source>
</evidence>
<feature type="region of interest" description="Disordered" evidence="6">
    <location>
        <begin position="118"/>
        <end position="142"/>
    </location>
</feature>
<dbReference type="eggNOG" id="ENOG502Z87Q">
    <property type="taxonomic scope" value="Bacteria"/>
</dbReference>
<dbReference type="GO" id="GO:0046914">
    <property type="term" value="F:transition metal ion binding"/>
    <property type="evidence" value="ECO:0007669"/>
    <property type="project" value="InterPro"/>
</dbReference>
<dbReference type="EMBL" id="AQQX01000002">
    <property type="protein sequence ID" value="KGM49617.1"/>
    <property type="molecule type" value="Genomic_DNA"/>
</dbReference>
<dbReference type="InterPro" id="IPR042262">
    <property type="entry name" value="CN_hydtase_beta_C"/>
</dbReference>
<dbReference type="InterPro" id="IPR008990">
    <property type="entry name" value="Elect_transpt_acc-like_dom_sf"/>
</dbReference>
<dbReference type="Proteomes" id="UP000030004">
    <property type="component" value="Unassembled WGS sequence"/>
</dbReference>
<dbReference type="PIRSF" id="PIRSF001427">
    <property type="entry name" value="NHase_beta"/>
    <property type="match status" value="1"/>
</dbReference>
<proteinExistence type="inferred from homology"/>
<dbReference type="Gene3D" id="1.10.472.20">
    <property type="entry name" value="Nitrile hydratase, beta subunit"/>
    <property type="match status" value="1"/>
</dbReference>
<dbReference type="InterPro" id="IPR024690">
    <property type="entry name" value="CN_hydtase_beta_dom_C"/>
</dbReference>
<dbReference type="EC" id="4.2.1.84" evidence="5"/>
<comment type="similarity">
    <text evidence="2 5">Belongs to the nitrile hydratase subunit beta family.</text>
</comment>
<dbReference type="RefSeq" id="WP_043746774.1">
    <property type="nucleotide sequence ID" value="NZ_AQQX01000002.1"/>
</dbReference>
<evidence type="ECO:0000256" key="2">
    <source>
        <dbReference type="ARBA" id="ARBA00009098"/>
    </source>
</evidence>
<sequence>MNGPQDIGGRHGFGPVRPEPDEPLFHAPWERRAMAMTIAVGATGQWTIDESRFARENRAPGAYYDMSYYQLWVTALAELMQHKGLVSASELESGQAEGKTSVAPLTADRVDAVLARGGPVDRDPGASQPAFAPGDSVRSRNLQGPSHIRLPGYARDKQGVIEAVHGYHVFPDTSAQGDRDTAHWLYAVRFPARALFGPSAGETDEVCVDLWEPYLDRA</sequence>
<protein>
    <recommendedName>
        <fullName evidence="5">Nitrile hydratase subunit beta</fullName>
        <shortName evidence="5">NHase</shortName>
        <ecNumber evidence="5">4.2.1.84</ecNumber>
    </recommendedName>
</protein>
<evidence type="ECO:0000256" key="4">
    <source>
        <dbReference type="ARBA" id="ARBA00044877"/>
    </source>
</evidence>
<name>A0A0A0EKB4_9RHOB</name>
<dbReference type="Pfam" id="PF21006">
    <property type="entry name" value="NHase_beta_N"/>
    <property type="match status" value="1"/>
</dbReference>
<comment type="caution">
    <text evidence="9">The sequence shown here is derived from an EMBL/GenBank/DDBJ whole genome shotgun (WGS) entry which is preliminary data.</text>
</comment>